<protein>
    <recommendedName>
        <fullName evidence="2">Thioredoxin</fullName>
    </recommendedName>
</protein>
<evidence type="ECO:0000256" key="1">
    <source>
        <dbReference type="ARBA" id="ARBA00023157"/>
    </source>
</evidence>
<dbReference type="OrthoDB" id="19690at2759"/>
<reference evidence="6 7" key="1">
    <citation type="submission" date="2016-07" db="EMBL/GenBank/DDBJ databases">
        <title>Pervasive Adenine N6-methylation of Active Genes in Fungi.</title>
        <authorList>
            <consortium name="DOE Joint Genome Institute"/>
            <person name="Mondo S.J."/>
            <person name="Dannebaum R.O."/>
            <person name="Kuo R.C."/>
            <person name="Labutti K."/>
            <person name="Haridas S."/>
            <person name="Kuo A."/>
            <person name="Salamov A."/>
            <person name="Ahrendt S.R."/>
            <person name="Lipzen A."/>
            <person name="Sullivan W."/>
            <person name="Andreopoulos W.B."/>
            <person name="Clum A."/>
            <person name="Lindquist E."/>
            <person name="Daum C."/>
            <person name="Ramamoorthy G.K."/>
            <person name="Gryganskyi A."/>
            <person name="Culley D."/>
            <person name="Magnuson J.K."/>
            <person name="James T.Y."/>
            <person name="O'Malley M.A."/>
            <person name="Stajich J.E."/>
            <person name="Spatafora J.W."/>
            <person name="Visel A."/>
            <person name="Grigoriev I.V."/>
        </authorList>
    </citation>
    <scope>NUCLEOTIDE SEQUENCE [LARGE SCALE GENOMIC DNA]</scope>
    <source>
        <strain evidence="6 7">ATCC 12442</strain>
    </source>
</reference>
<evidence type="ECO:0000256" key="3">
    <source>
        <dbReference type="PIRSR" id="PIRSR000077-1"/>
    </source>
</evidence>
<sequence>MAVITITSLQQFEELIANNPKVAVDFTATWCGPCRLISPVFHKLAETIEGVVFATVDVDDVSEVAQKNGIRAMPTFIFFKDGVKSDDLTGANKVGLEAKVKALAA</sequence>
<dbReference type="FunFam" id="3.40.30.10:FF:000245">
    <property type="entry name" value="Thioredoxin"/>
    <property type="match status" value="1"/>
</dbReference>
<gene>
    <name evidence="6" type="ORF">DL89DRAFT_221707</name>
</gene>
<keyword evidence="1 4" id="KW-1015">Disulfide bond</keyword>
<feature type="site" description="Contributes to redox potential value" evidence="3">
    <location>
        <position position="33"/>
    </location>
</feature>
<comment type="caution">
    <text evidence="6">The sequence shown here is derived from an EMBL/GenBank/DDBJ whole genome shotgun (WGS) entry which is preliminary data.</text>
</comment>
<dbReference type="CDD" id="cd02947">
    <property type="entry name" value="TRX_family"/>
    <property type="match status" value="1"/>
</dbReference>
<dbReference type="AlphaFoldDB" id="A0A1Y1WCJ5"/>
<accession>A0A1Y1WCJ5</accession>
<evidence type="ECO:0000313" key="6">
    <source>
        <dbReference type="EMBL" id="ORX71259.1"/>
    </source>
</evidence>
<feature type="disulfide bond" description="Redox-active" evidence="4">
    <location>
        <begin position="31"/>
        <end position="34"/>
    </location>
</feature>
<dbReference type="STRING" id="61395.A0A1Y1WCJ5"/>
<organism evidence="6 7">
    <name type="scientific">Linderina pennispora</name>
    <dbReference type="NCBI Taxonomy" id="61395"/>
    <lineage>
        <taxon>Eukaryota</taxon>
        <taxon>Fungi</taxon>
        <taxon>Fungi incertae sedis</taxon>
        <taxon>Zoopagomycota</taxon>
        <taxon>Kickxellomycotina</taxon>
        <taxon>Kickxellomycetes</taxon>
        <taxon>Kickxellales</taxon>
        <taxon>Kickxellaceae</taxon>
        <taxon>Linderina</taxon>
    </lineage>
</organism>
<keyword evidence="7" id="KW-1185">Reference proteome</keyword>
<evidence type="ECO:0000256" key="2">
    <source>
        <dbReference type="PIRNR" id="PIRNR000077"/>
    </source>
</evidence>
<proteinExistence type="inferred from homology"/>
<evidence type="ECO:0000313" key="7">
    <source>
        <dbReference type="Proteomes" id="UP000193922"/>
    </source>
</evidence>
<feature type="site" description="Contributes to redox potential value" evidence="3">
    <location>
        <position position="32"/>
    </location>
</feature>
<feature type="active site" description="Nucleophile" evidence="3">
    <location>
        <position position="31"/>
    </location>
</feature>
<dbReference type="Proteomes" id="UP000193922">
    <property type="component" value="Unassembled WGS sequence"/>
</dbReference>
<dbReference type="PRINTS" id="PR00421">
    <property type="entry name" value="THIOREDOXIN"/>
</dbReference>
<dbReference type="PIRSF" id="PIRSF000077">
    <property type="entry name" value="Thioredoxin"/>
    <property type="match status" value="1"/>
</dbReference>
<dbReference type="InterPro" id="IPR013766">
    <property type="entry name" value="Thioredoxin_domain"/>
</dbReference>
<dbReference type="EMBL" id="MCFD01000004">
    <property type="protein sequence ID" value="ORX71259.1"/>
    <property type="molecule type" value="Genomic_DNA"/>
</dbReference>
<dbReference type="Pfam" id="PF00085">
    <property type="entry name" value="Thioredoxin"/>
    <property type="match status" value="1"/>
</dbReference>
<dbReference type="RefSeq" id="XP_040744774.1">
    <property type="nucleotide sequence ID" value="XM_040884531.1"/>
</dbReference>
<evidence type="ECO:0000256" key="4">
    <source>
        <dbReference type="PIRSR" id="PIRSR000077-4"/>
    </source>
</evidence>
<evidence type="ECO:0000259" key="5">
    <source>
        <dbReference type="PROSITE" id="PS51352"/>
    </source>
</evidence>
<dbReference type="PROSITE" id="PS51352">
    <property type="entry name" value="THIOREDOXIN_2"/>
    <property type="match status" value="1"/>
</dbReference>
<dbReference type="GO" id="GO:0015035">
    <property type="term" value="F:protein-disulfide reductase activity"/>
    <property type="evidence" value="ECO:0007669"/>
    <property type="project" value="InterPro"/>
</dbReference>
<feature type="active site" description="Nucleophile" evidence="3">
    <location>
        <position position="34"/>
    </location>
</feature>
<keyword evidence="4" id="KW-0676">Redox-active center</keyword>
<name>A0A1Y1WCJ5_9FUNG</name>
<comment type="similarity">
    <text evidence="2">Belongs to the thioredoxin family.</text>
</comment>
<dbReference type="Gene3D" id="3.40.30.10">
    <property type="entry name" value="Glutaredoxin"/>
    <property type="match status" value="1"/>
</dbReference>
<dbReference type="InterPro" id="IPR005746">
    <property type="entry name" value="Thioredoxin"/>
</dbReference>
<feature type="domain" description="Thioredoxin" evidence="5">
    <location>
        <begin position="1"/>
        <end position="105"/>
    </location>
</feature>
<dbReference type="GeneID" id="63801179"/>
<dbReference type="PANTHER" id="PTHR46115">
    <property type="entry name" value="THIOREDOXIN-LIKE PROTEIN 1"/>
    <property type="match status" value="1"/>
</dbReference>
<dbReference type="SUPFAM" id="SSF52833">
    <property type="entry name" value="Thioredoxin-like"/>
    <property type="match status" value="1"/>
</dbReference>
<dbReference type="InterPro" id="IPR036249">
    <property type="entry name" value="Thioredoxin-like_sf"/>
</dbReference>
<feature type="site" description="Deprotonates C-terminal active site Cys" evidence="3">
    <location>
        <position position="25"/>
    </location>
</feature>